<dbReference type="AlphaFoldDB" id="A0AAW1UKY5"/>
<dbReference type="PANTHER" id="PTHR47027:SF25">
    <property type="entry name" value="REVERSE TRANSCRIPTASE DOMAIN-CONTAINING PROTEIN"/>
    <property type="match status" value="1"/>
</dbReference>
<proteinExistence type="predicted"/>
<sequence length="179" mass="21710">MAFKGKEPIRTKIIIENKCIEQVSHFTYLGCDITYDYDDDMVKKLHNFQRICGTLSRTLRRRTRKETQIKLYKVMATPTLLYGSETWTLNTRDLSRIQAAEMRYLRSVKGCTLLDRIRNDDIRRELKIFNLCDRIREYRNCWKDHVQRMTDARLPKATFNYRPKGRRDRGRPRKRWLEQ</sequence>
<name>A0AAW1UKY5_9CUCU</name>
<dbReference type="Proteomes" id="UP001431783">
    <property type="component" value="Unassembled WGS sequence"/>
</dbReference>
<dbReference type="EMBL" id="JARQZJ010000069">
    <property type="protein sequence ID" value="KAK9881394.1"/>
    <property type="molecule type" value="Genomic_DNA"/>
</dbReference>
<accession>A0AAW1UKY5</accession>
<comment type="caution">
    <text evidence="2">The sequence shown here is derived from an EMBL/GenBank/DDBJ whole genome shotgun (WGS) entry which is preliminary data.</text>
</comment>
<feature type="compositionally biased region" description="Basic residues" evidence="1">
    <location>
        <begin position="163"/>
        <end position="179"/>
    </location>
</feature>
<keyword evidence="3" id="KW-1185">Reference proteome</keyword>
<evidence type="ECO:0000313" key="2">
    <source>
        <dbReference type="EMBL" id="KAK9881394.1"/>
    </source>
</evidence>
<protein>
    <recommendedName>
        <fullName evidence="4">Endonuclease-reverse transcriptase</fullName>
    </recommendedName>
</protein>
<organism evidence="2 3">
    <name type="scientific">Henosepilachna vigintioctopunctata</name>
    <dbReference type="NCBI Taxonomy" id="420089"/>
    <lineage>
        <taxon>Eukaryota</taxon>
        <taxon>Metazoa</taxon>
        <taxon>Ecdysozoa</taxon>
        <taxon>Arthropoda</taxon>
        <taxon>Hexapoda</taxon>
        <taxon>Insecta</taxon>
        <taxon>Pterygota</taxon>
        <taxon>Neoptera</taxon>
        <taxon>Endopterygota</taxon>
        <taxon>Coleoptera</taxon>
        <taxon>Polyphaga</taxon>
        <taxon>Cucujiformia</taxon>
        <taxon>Coccinelloidea</taxon>
        <taxon>Coccinellidae</taxon>
        <taxon>Epilachninae</taxon>
        <taxon>Epilachnini</taxon>
        <taxon>Henosepilachna</taxon>
    </lineage>
</organism>
<evidence type="ECO:0008006" key="4">
    <source>
        <dbReference type="Google" id="ProtNLM"/>
    </source>
</evidence>
<reference evidence="2 3" key="1">
    <citation type="submission" date="2023-03" db="EMBL/GenBank/DDBJ databases">
        <title>Genome insight into feeding habits of ladybird beetles.</title>
        <authorList>
            <person name="Li H.-S."/>
            <person name="Huang Y.-H."/>
            <person name="Pang H."/>
        </authorList>
    </citation>
    <scope>NUCLEOTIDE SEQUENCE [LARGE SCALE GENOMIC DNA]</scope>
    <source>
        <strain evidence="2">SYSU_2023b</strain>
        <tissue evidence="2">Whole body</tissue>
    </source>
</reference>
<feature type="region of interest" description="Disordered" evidence="1">
    <location>
        <begin position="160"/>
        <end position="179"/>
    </location>
</feature>
<dbReference type="PANTHER" id="PTHR47027">
    <property type="entry name" value="REVERSE TRANSCRIPTASE DOMAIN-CONTAINING PROTEIN"/>
    <property type="match status" value="1"/>
</dbReference>
<gene>
    <name evidence="2" type="ORF">WA026_016284</name>
</gene>
<evidence type="ECO:0000256" key="1">
    <source>
        <dbReference type="SAM" id="MobiDB-lite"/>
    </source>
</evidence>
<evidence type="ECO:0000313" key="3">
    <source>
        <dbReference type="Proteomes" id="UP001431783"/>
    </source>
</evidence>